<dbReference type="Proteomes" id="UP001596417">
    <property type="component" value="Unassembled WGS sequence"/>
</dbReference>
<accession>A0ABD5YY19</accession>
<dbReference type="RefSeq" id="WP_390207077.1">
    <property type="nucleotide sequence ID" value="NZ_JBHSZC010000006.1"/>
</dbReference>
<proteinExistence type="predicted"/>
<protein>
    <submittedName>
        <fullName evidence="2">Uncharacterized protein</fullName>
    </submittedName>
</protein>
<dbReference type="AlphaFoldDB" id="A0ABD5YY19"/>
<feature type="compositionally biased region" description="Polar residues" evidence="1">
    <location>
        <begin position="237"/>
        <end position="252"/>
    </location>
</feature>
<comment type="caution">
    <text evidence="2">The sequence shown here is derived from an EMBL/GenBank/DDBJ whole genome shotgun (WGS) entry which is preliminary data.</text>
</comment>
<reference evidence="2 3" key="1">
    <citation type="journal article" date="2019" name="Int. J. Syst. Evol. Microbiol.">
        <title>The Global Catalogue of Microorganisms (GCM) 10K type strain sequencing project: providing services to taxonomists for standard genome sequencing and annotation.</title>
        <authorList>
            <consortium name="The Broad Institute Genomics Platform"/>
            <consortium name="The Broad Institute Genome Sequencing Center for Infectious Disease"/>
            <person name="Wu L."/>
            <person name="Ma J."/>
        </authorList>
    </citation>
    <scope>NUCLEOTIDE SEQUENCE [LARGE SCALE GENOMIC DNA]</scope>
    <source>
        <strain evidence="2 3">RDMS1</strain>
    </source>
</reference>
<sequence length="372" mass="40959">MHRKNGTESRSTTALVAAGEILRTLNPPTLAALLFVLEDNTRTQAEMADTIGCSRSSMSKYLQSLSNSPLALVRKQQGRRYTVTEVGKKTVGMVGDMLDRLKLDLQTISWESDTDREKMASQLAPLYGSRSSRTFFALDSLRVRSGGVGQTTSNRVWIEDVIHDVDVFLQERDESATSEQIRHTLRRFDNNSSVEFDGEYITLTKKGKAHAKLLDQLAVLIEGQYDSDITTGEESDQASLSGNSSTNSNIDQSKADNIAQQLTPRGFSGGSQRTIDSPDANTPSKQLSIVPAYCLKATGDEGAKEKSNPQSQPFPILPLTTMTIAELTNAVNRLKQQYNEEAKVEPYWALQTRSGLYPLGPAQLSPSLDILY</sequence>
<dbReference type="Gene3D" id="1.10.10.10">
    <property type="entry name" value="Winged helix-like DNA-binding domain superfamily/Winged helix DNA-binding domain"/>
    <property type="match status" value="1"/>
</dbReference>
<organism evidence="2 3">
    <name type="scientific">Halocatena marina</name>
    <dbReference type="NCBI Taxonomy" id="2934937"/>
    <lineage>
        <taxon>Archaea</taxon>
        <taxon>Methanobacteriati</taxon>
        <taxon>Methanobacteriota</taxon>
        <taxon>Stenosarchaea group</taxon>
        <taxon>Halobacteria</taxon>
        <taxon>Halobacteriales</taxon>
        <taxon>Natronomonadaceae</taxon>
        <taxon>Halocatena</taxon>
    </lineage>
</organism>
<dbReference type="SUPFAM" id="SSF46785">
    <property type="entry name" value="Winged helix' DNA-binding domain"/>
    <property type="match status" value="1"/>
</dbReference>
<evidence type="ECO:0000313" key="3">
    <source>
        <dbReference type="Proteomes" id="UP001596417"/>
    </source>
</evidence>
<evidence type="ECO:0000256" key="1">
    <source>
        <dbReference type="SAM" id="MobiDB-lite"/>
    </source>
</evidence>
<dbReference type="InterPro" id="IPR036388">
    <property type="entry name" value="WH-like_DNA-bd_sf"/>
</dbReference>
<feature type="compositionally biased region" description="Polar residues" evidence="1">
    <location>
        <begin position="270"/>
        <end position="285"/>
    </location>
</feature>
<keyword evidence="3" id="KW-1185">Reference proteome</keyword>
<dbReference type="InterPro" id="IPR036390">
    <property type="entry name" value="WH_DNA-bd_sf"/>
</dbReference>
<name>A0ABD5YY19_9EURY</name>
<feature type="region of interest" description="Disordered" evidence="1">
    <location>
        <begin position="230"/>
        <end position="285"/>
    </location>
</feature>
<dbReference type="EMBL" id="JBHTAX010000007">
    <property type="protein sequence ID" value="MFC7193241.1"/>
    <property type="molecule type" value="Genomic_DNA"/>
</dbReference>
<evidence type="ECO:0000313" key="2">
    <source>
        <dbReference type="EMBL" id="MFC7193241.1"/>
    </source>
</evidence>
<gene>
    <name evidence="2" type="ORF">ACFQL7_27930</name>
</gene>